<keyword evidence="3 15" id="KW-0645">Protease</keyword>
<sequence length="594" mass="66384">MARQVSVASAGDAGLLGPAGIPQHGCVHASDYKTVHDDRKAPGRELFARALSYTWLHSRSQHTCTACSDLDAHHVEPAFNGQRDLHLCLSCVFIGCFTFSQPNGEPPARHSHEHAVQASHALSLSLAHRRVYCHFCNDFIYDPDFEHWIDTHTVMEMEDPHAADPERFAKQPWSLDINTDAGLQAAESLQARAVLSTRYTPGLGLRGLCNLGNTCFVNSILQALIHNPLLRNFFLADMHRQSPRCLRLHEPQDFNIGSRIEARSSDGSFQPATIRGVNPDNSYAVEWDDGSVQEVMPRKSIRSMADATTVPCLACVLAQLFSDAYNGQHEQMSTHTLLYAIWKASSHLAGYSQQDSHEFFISLLDGLHQHMVQEGVNPHSNAHDCDCIIHRVFTGKLQSDVSCQSCGFVSTTFEPFWDLSLGIRRAATGDGQSEQLGEDAMVTCTNCKAKQQAHKRLTLHSLPVALCFHLKRFRQASFTAPIVKDQVYVRFSQELDLYPYLAHAIATTKDEQGASRPSLRDDAFTYNLFAVITHIGTMQQGHYIAHVKHGGQWYCCDDGNVFMVHERDVLQTQAYMLFYIKTRLEYGTPSKDGP</sequence>
<comment type="similarity">
    <text evidence="13">Belongs to the peptidase C19 family. UBP8 subfamily.</text>
</comment>
<dbReference type="GO" id="GO:0005634">
    <property type="term" value="C:nucleus"/>
    <property type="evidence" value="ECO:0007669"/>
    <property type="project" value="UniProtKB-SubCell"/>
</dbReference>
<keyword evidence="7 15" id="KW-0378">Hydrolase</keyword>
<dbReference type="Proteomes" id="UP000001357">
    <property type="component" value="Unassembled WGS sequence"/>
</dbReference>
<dbReference type="InterPro" id="IPR001394">
    <property type="entry name" value="Peptidase_C19_UCH"/>
</dbReference>
<evidence type="ECO:0000256" key="14">
    <source>
        <dbReference type="PROSITE-ProRule" id="PRU00502"/>
    </source>
</evidence>
<comment type="catalytic activity">
    <reaction evidence="1 15">
        <text>Thiol-dependent hydrolysis of ester, thioester, amide, peptide and isopeptide bonds formed by the C-terminal Gly of ubiquitin (a 76-residue protein attached to proteins as an intracellular targeting signal).</text>
        <dbReference type="EC" id="3.4.19.12"/>
    </reaction>
</comment>
<evidence type="ECO:0000313" key="18">
    <source>
        <dbReference type="EMBL" id="EDQ87525.1"/>
    </source>
</evidence>
<evidence type="ECO:0000256" key="8">
    <source>
        <dbReference type="ARBA" id="ARBA00022807"/>
    </source>
</evidence>
<keyword evidence="10" id="KW-0805">Transcription regulation</keyword>
<dbReference type="OMA" id="NVSCNCI"/>
<dbReference type="Gene3D" id="2.30.30.140">
    <property type="match status" value="1"/>
</dbReference>
<dbReference type="SUPFAM" id="SSF57850">
    <property type="entry name" value="RING/U-box"/>
    <property type="match status" value="1"/>
</dbReference>
<dbReference type="GO" id="GO:0008270">
    <property type="term" value="F:zinc ion binding"/>
    <property type="evidence" value="ECO:0007669"/>
    <property type="project" value="UniProtKB-KW"/>
</dbReference>
<dbReference type="AlphaFoldDB" id="A9V4W3"/>
<dbReference type="Gene3D" id="3.30.40.10">
    <property type="entry name" value="Zinc/RING finger domain, C3HC4 (zinc finger)"/>
    <property type="match status" value="1"/>
</dbReference>
<dbReference type="SUPFAM" id="SSF54001">
    <property type="entry name" value="Cysteine proteinases"/>
    <property type="match status" value="1"/>
</dbReference>
<evidence type="ECO:0000256" key="12">
    <source>
        <dbReference type="ARBA" id="ARBA00023242"/>
    </source>
</evidence>
<dbReference type="PROSITE" id="PS00972">
    <property type="entry name" value="USP_1"/>
    <property type="match status" value="1"/>
</dbReference>
<evidence type="ECO:0000313" key="19">
    <source>
        <dbReference type="Proteomes" id="UP000001357"/>
    </source>
</evidence>
<keyword evidence="5 14" id="KW-0863">Zinc-finger</keyword>
<dbReference type="Gene3D" id="3.90.70.10">
    <property type="entry name" value="Cysteine proteinases"/>
    <property type="match status" value="1"/>
</dbReference>
<accession>A9V4W3</accession>
<dbReference type="GeneID" id="5892949"/>
<dbReference type="CDD" id="cd04508">
    <property type="entry name" value="Tudor_SF"/>
    <property type="match status" value="1"/>
</dbReference>
<dbReference type="GO" id="GO:0016579">
    <property type="term" value="P:protein deubiquitination"/>
    <property type="evidence" value="ECO:0007669"/>
    <property type="project" value="InterPro"/>
</dbReference>
<evidence type="ECO:0000256" key="3">
    <source>
        <dbReference type="ARBA" id="ARBA00022670"/>
    </source>
</evidence>
<dbReference type="SUPFAM" id="SSF63748">
    <property type="entry name" value="Tudor/PWWP/MBT"/>
    <property type="match status" value="1"/>
</dbReference>
<protein>
    <recommendedName>
        <fullName evidence="15">Ubiquitin carboxyl-terminal hydrolase</fullName>
        <ecNumber evidence="15">3.4.19.12</ecNumber>
    </recommendedName>
</protein>
<dbReference type="GO" id="GO:0004843">
    <property type="term" value="F:cysteine-type deubiquitinase activity"/>
    <property type="evidence" value="ECO:0007669"/>
    <property type="project" value="UniProtKB-UniRule"/>
</dbReference>
<keyword evidence="19" id="KW-1185">Reference proteome</keyword>
<dbReference type="InterPro" id="IPR001607">
    <property type="entry name" value="Znf_UBP"/>
</dbReference>
<reference evidence="18 19" key="1">
    <citation type="journal article" date="2008" name="Nature">
        <title>The genome of the choanoflagellate Monosiga brevicollis and the origin of metazoans.</title>
        <authorList>
            <consortium name="JGI Sequencing"/>
            <person name="King N."/>
            <person name="Westbrook M.J."/>
            <person name="Young S.L."/>
            <person name="Kuo A."/>
            <person name="Abedin M."/>
            <person name="Chapman J."/>
            <person name="Fairclough S."/>
            <person name="Hellsten U."/>
            <person name="Isogai Y."/>
            <person name="Letunic I."/>
            <person name="Marr M."/>
            <person name="Pincus D."/>
            <person name="Putnam N."/>
            <person name="Rokas A."/>
            <person name="Wright K.J."/>
            <person name="Zuzow R."/>
            <person name="Dirks W."/>
            <person name="Good M."/>
            <person name="Goodstein D."/>
            <person name="Lemons D."/>
            <person name="Li W."/>
            <person name="Lyons J.B."/>
            <person name="Morris A."/>
            <person name="Nichols S."/>
            <person name="Richter D.J."/>
            <person name="Salamov A."/>
            <person name="Bork P."/>
            <person name="Lim W.A."/>
            <person name="Manning G."/>
            <person name="Miller W.T."/>
            <person name="McGinnis W."/>
            <person name="Shapiro H."/>
            <person name="Tjian R."/>
            <person name="Grigoriev I.V."/>
            <person name="Rokhsar D."/>
        </authorList>
    </citation>
    <scope>NUCLEOTIDE SEQUENCE [LARGE SCALE GENOMIC DNA]</scope>
    <source>
        <strain evidence="19">MX1 / ATCC 50154</strain>
    </source>
</reference>
<dbReference type="EMBL" id="CH991559">
    <property type="protein sequence ID" value="EDQ87525.1"/>
    <property type="molecule type" value="Genomic_DNA"/>
</dbReference>
<dbReference type="PROSITE" id="PS50271">
    <property type="entry name" value="ZF_UBP"/>
    <property type="match status" value="1"/>
</dbReference>
<evidence type="ECO:0000256" key="9">
    <source>
        <dbReference type="ARBA" id="ARBA00022833"/>
    </source>
</evidence>
<keyword evidence="8 15" id="KW-0788">Thiol protease</keyword>
<evidence type="ECO:0000256" key="11">
    <source>
        <dbReference type="ARBA" id="ARBA00023163"/>
    </source>
</evidence>
<dbReference type="InterPro" id="IPR050185">
    <property type="entry name" value="Ub_carboxyl-term_hydrolase"/>
</dbReference>
<dbReference type="RefSeq" id="XP_001747785.1">
    <property type="nucleotide sequence ID" value="XM_001747733.1"/>
</dbReference>
<dbReference type="InterPro" id="IPR018200">
    <property type="entry name" value="USP_CS"/>
</dbReference>
<dbReference type="PANTHER" id="PTHR21646">
    <property type="entry name" value="UBIQUITIN CARBOXYL-TERMINAL HYDROLASE"/>
    <property type="match status" value="1"/>
</dbReference>
<keyword evidence="9" id="KW-0862">Zinc</keyword>
<evidence type="ECO:0000256" key="1">
    <source>
        <dbReference type="ARBA" id="ARBA00000707"/>
    </source>
</evidence>
<evidence type="ECO:0000256" key="10">
    <source>
        <dbReference type="ARBA" id="ARBA00023015"/>
    </source>
</evidence>
<feature type="domain" description="USP" evidence="16">
    <location>
        <begin position="206"/>
        <end position="582"/>
    </location>
</feature>
<evidence type="ECO:0000256" key="4">
    <source>
        <dbReference type="ARBA" id="ARBA00022723"/>
    </source>
</evidence>
<keyword evidence="4" id="KW-0479">Metal-binding</keyword>
<dbReference type="InterPro" id="IPR038765">
    <property type="entry name" value="Papain-like_cys_pep_sf"/>
</dbReference>
<dbReference type="EC" id="3.4.19.12" evidence="15"/>
<evidence type="ECO:0000256" key="7">
    <source>
        <dbReference type="ARBA" id="ARBA00022801"/>
    </source>
</evidence>
<dbReference type="GO" id="GO:0006508">
    <property type="term" value="P:proteolysis"/>
    <property type="evidence" value="ECO:0007669"/>
    <property type="project" value="UniProtKB-KW"/>
</dbReference>
<keyword evidence="6 15" id="KW-0833">Ubl conjugation pathway</keyword>
<dbReference type="eggNOG" id="KOG1867">
    <property type="taxonomic scope" value="Eukaryota"/>
</dbReference>
<keyword evidence="11" id="KW-0804">Transcription</keyword>
<organism evidence="18 19">
    <name type="scientific">Monosiga brevicollis</name>
    <name type="common">Choanoflagellate</name>
    <dbReference type="NCBI Taxonomy" id="81824"/>
    <lineage>
        <taxon>Eukaryota</taxon>
        <taxon>Choanoflagellata</taxon>
        <taxon>Craspedida</taxon>
        <taxon>Salpingoecidae</taxon>
        <taxon>Monosiga</taxon>
    </lineage>
</organism>
<dbReference type="SMART" id="SM00333">
    <property type="entry name" value="TUDOR"/>
    <property type="match status" value="1"/>
</dbReference>
<keyword evidence="12" id="KW-0539">Nucleus</keyword>
<dbReference type="STRING" id="81824.A9V4W3"/>
<dbReference type="FunCoup" id="A9V4W3">
    <property type="interactions" value="1046"/>
</dbReference>
<dbReference type="InterPro" id="IPR013083">
    <property type="entry name" value="Znf_RING/FYVE/PHD"/>
</dbReference>
<evidence type="ECO:0000256" key="13">
    <source>
        <dbReference type="ARBA" id="ARBA00038490"/>
    </source>
</evidence>
<dbReference type="PANTHER" id="PTHR21646:SF33">
    <property type="entry name" value="UBIQUITIN CARBOXYL-TERMINAL HYDROLASE 22"/>
    <property type="match status" value="1"/>
</dbReference>
<dbReference type="PROSITE" id="PS00973">
    <property type="entry name" value="USP_2"/>
    <property type="match status" value="1"/>
</dbReference>
<proteinExistence type="inferred from homology"/>
<comment type="subcellular location">
    <subcellularLocation>
        <location evidence="2">Nucleus</location>
    </subcellularLocation>
</comment>
<dbReference type="KEGG" id="mbr:MONBRDRAFT_33347"/>
<evidence type="ECO:0000259" key="17">
    <source>
        <dbReference type="PROSITE" id="PS50271"/>
    </source>
</evidence>
<dbReference type="InterPro" id="IPR002999">
    <property type="entry name" value="Tudor"/>
</dbReference>
<dbReference type="InterPro" id="IPR028889">
    <property type="entry name" value="USP"/>
</dbReference>
<evidence type="ECO:0000256" key="2">
    <source>
        <dbReference type="ARBA" id="ARBA00004123"/>
    </source>
</evidence>
<name>A9V4W3_MONBE</name>
<feature type="domain" description="UBP-type" evidence="17">
    <location>
        <begin position="24"/>
        <end position="160"/>
    </location>
</feature>
<evidence type="ECO:0000256" key="5">
    <source>
        <dbReference type="ARBA" id="ARBA00022771"/>
    </source>
</evidence>
<dbReference type="PROSITE" id="PS50235">
    <property type="entry name" value="USP_3"/>
    <property type="match status" value="1"/>
</dbReference>
<gene>
    <name evidence="18" type="ORF">MONBRDRAFT_33347</name>
</gene>
<evidence type="ECO:0000259" key="16">
    <source>
        <dbReference type="PROSITE" id="PS50235"/>
    </source>
</evidence>
<dbReference type="Pfam" id="PF00443">
    <property type="entry name" value="UCH"/>
    <property type="match status" value="1"/>
</dbReference>
<dbReference type="Pfam" id="PF02148">
    <property type="entry name" value="zf-UBP"/>
    <property type="match status" value="1"/>
</dbReference>
<evidence type="ECO:0000256" key="6">
    <source>
        <dbReference type="ARBA" id="ARBA00022786"/>
    </source>
</evidence>
<dbReference type="InParanoid" id="A9V4W3"/>
<evidence type="ECO:0000256" key="15">
    <source>
        <dbReference type="RuleBase" id="RU366025"/>
    </source>
</evidence>